<name>A0ABS5NEW2_TSUPA</name>
<dbReference type="EMBL" id="JAGXOE010000041">
    <property type="protein sequence ID" value="MBS4102778.1"/>
    <property type="molecule type" value="Genomic_DNA"/>
</dbReference>
<organism evidence="1 2">
    <name type="scientific">Tsukamurella paurometabola</name>
    <name type="common">Corynebacterium paurometabolum</name>
    <dbReference type="NCBI Taxonomy" id="2061"/>
    <lineage>
        <taxon>Bacteria</taxon>
        <taxon>Bacillati</taxon>
        <taxon>Actinomycetota</taxon>
        <taxon>Actinomycetes</taxon>
        <taxon>Mycobacteriales</taxon>
        <taxon>Tsukamurellaceae</taxon>
        <taxon>Tsukamurella</taxon>
    </lineage>
</organism>
<proteinExistence type="predicted"/>
<gene>
    <name evidence="1" type="ORF">KFZ73_16225</name>
</gene>
<evidence type="ECO:0000313" key="2">
    <source>
        <dbReference type="Proteomes" id="UP000676853"/>
    </source>
</evidence>
<sequence>MSQDIWIIESLAFDKRGEWEIARGAGYFTSPDEAARAAEEVLVQEIRLCVRLGQEIIYLGDDTGISGIDQAHEIACVGARVIHLRPAGSPPPEPPRHVAVPGGPEAAVAAARAQVSDHAGPAEPVRATAAEAAPVIDPLDLNAAVAVLGGAVAEAQRKALIVLHHLDGDGRKLTTASSMSVPELLAAVRRNLERVQHELAEAHSRVFGARRYVMKLEGAEGD</sequence>
<evidence type="ECO:0000313" key="1">
    <source>
        <dbReference type="EMBL" id="MBS4102778.1"/>
    </source>
</evidence>
<accession>A0ABS5NEW2</accession>
<keyword evidence="2" id="KW-1185">Reference proteome</keyword>
<dbReference type="Proteomes" id="UP000676853">
    <property type="component" value="Unassembled WGS sequence"/>
</dbReference>
<reference evidence="1 2" key="1">
    <citation type="submission" date="2021-04" db="EMBL/GenBank/DDBJ databases">
        <title>Whole genome sequence analysis of a thiophenic sulfur metabolizing bacteria.</title>
        <authorList>
            <person name="Akhtar N."/>
            <person name="Akram J."/>
            <person name="Aslam A."/>
        </authorList>
    </citation>
    <scope>NUCLEOTIDE SEQUENCE [LARGE SCALE GENOMIC DNA]</scope>
    <source>
        <strain evidence="1 2">3OW</strain>
    </source>
</reference>
<comment type="caution">
    <text evidence="1">The sequence shown here is derived from an EMBL/GenBank/DDBJ whole genome shotgun (WGS) entry which is preliminary data.</text>
</comment>
<protein>
    <submittedName>
        <fullName evidence="1">Uncharacterized protein</fullName>
    </submittedName>
</protein>
<dbReference type="RefSeq" id="WP_212554342.1">
    <property type="nucleotide sequence ID" value="NZ_JAGXOE010000041.1"/>
</dbReference>